<evidence type="ECO:0000256" key="1">
    <source>
        <dbReference type="ARBA" id="ARBA00023015"/>
    </source>
</evidence>
<dbReference type="OrthoDB" id="161302at2"/>
<dbReference type="InterPro" id="IPR000792">
    <property type="entry name" value="Tscrpt_reg_LuxR_C"/>
</dbReference>
<comment type="caution">
    <text evidence="5">The sequence shown here is derived from an EMBL/GenBank/DDBJ whole genome shotgun (WGS) entry which is preliminary data.</text>
</comment>
<dbReference type="Gene3D" id="1.10.10.10">
    <property type="entry name" value="Winged helix-like DNA-binding domain superfamily/Winged helix DNA-binding domain"/>
    <property type="match status" value="1"/>
</dbReference>
<dbReference type="Pfam" id="PF01590">
    <property type="entry name" value="GAF"/>
    <property type="match status" value="1"/>
</dbReference>
<evidence type="ECO:0000313" key="6">
    <source>
        <dbReference type="Proteomes" id="UP000276542"/>
    </source>
</evidence>
<organism evidence="5 6">
    <name type="scientific">Nocardioides cavernaquae</name>
    <dbReference type="NCBI Taxonomy" id="2321396"/>
    <lineage>
        <taxon>Bacteria</taxon>
        <taxon>Bacillati</taxon>
        <taxon>Actinomycetota</taxon>
        <taxon>Actinomycetes</taxon>
        <taxon>Propionibacteriales</taxon>
        <taxon>Nocardioidaceae</taxon>
        <taxon>Nocardioides</taxon>
    </lineage>
</organism>
<evidence type="ECO:0000256" key="2">
    <source>
        <dbReference type="ARBA" id="ARBA00023125"/>
    </source>
</evidence>
<proteinExistence type="predicted"/>
<evidence type="ECO:0000256" key="3">
    <source>
        <dbReference type="ARBA" id="ARBA00023163"/>
    </source>
</evidence>
<dbReference type="PANTHER" id="PTHR44688">
    <property type="entry name" value="DNA-BINDING TRANSCRIPTIONAL ACTIVATOR DEVR_DOSR"/>
    <property type="match status" value="1"/>
</dbReference>
<sequence length="382" mass="41419">MSVAAQAKSTVFASTGRSVRPRLTGQHRARATELRLLVGDALGVNPGALMAEDPTEDYSPERVATLARICVGEAQVDDRGDEQRARDLLDLALQLQQVALDMHEENLVQRNRRLAECAEGLARLRGLPTSHDLVETACEEIANRAGFGRVTISSVEGNAWKPRKAFFAEADDAWFDDWIGQEIPLQGLTPEARLLTERRPALILDTASTQVHEDIIVEAGSSLSYVVAPVCSRGSVVAFLHADHFPTNRVASEADRDLLWAFADGFARIHERTVLMERVQAQRAQVGAILDTALRSLPDSLGAAPRSGELATRARLQAFAELTARETEVLGLMVAGAANRAIAARLVIAEDTVKSHVKQILRKLGVSNRAQAIARAAGTSTF</sequence>
<dbReference type="SMART" id="SM00421">
    <property type="entry name" value="HTH_LUXR"/>
    <property type="match status" value="1"/>
</dbReference>
<evidence type="ECO:0000313" key="5">
    <source>
        <dbReference type="EMBL" id="RJS46750.1"/>
    </source>
</evidence>
<dbReference type="AlphaFoldDB" id="A0A3A5HFK3"/>
<reference evidence="6" key="1">
    <citation type="submission" date="2018-09" db="EMBL/GenBank/DDBJ databases">
        <authorList>
            <person name="Zhu H."/>
        </authorList>
    </citation>
    <scope>NUCLEOTIDE SEQUENCE [LARGE SCALE GENOMIC DNA]</scope>
    <source>
        <strain evidence="6">K1W22B-1</strain>
    </source>
</reference>
<dbReference type="SUPFAM" id="SSF46894">
    <property type="entry name" value="C-terminal effector domain of the bipartite response regulators"/>
    <property type="match status" value="1"/>
</dbReference>
<feature type="domain" description="HTH luxR-type" evidence="4">
    <location>
        <begin position="315"/>
        <end position="380"/>
    </location>
</feature>
<dbReference type="InterPro" id="IPR016032">
    <property type="entry name" value="Sig_transdc_resp-reg_C-effctor"/>
</dbReference>
<protein>
    <submittedName>
        <fullName evidence="5">GAF domain-containing protein</fullName>
    </submittedName>
</protein>
<dbReference type="CDD" id="cd06170">
    <property type="entry name" value="LuxR_C_like"/>
    <property type="match status" value="1"/>
</dbReference>
<dbReference type="RefSeq" id="WP_120060721.1">
    <property type="nucleotide sequence ID" value="NZ_QYRP01000002.1"/>
</dbReference>
<dbReference type="EMBL" id="QYRP01000002">
    <property type="protein sequence ID" value="RJS46750.1"/>
    <property type="molecule type" value="Genomic_DNA"/>
</dbReference>
<accession>A0A3A5HFK3</accession>
<keyword evidence="6" id="KW-1185">Reference proteome</keyword>
<dbReference type="SUPFAM" id="SSF55781">
    <property type="entry name" value="GAF domain-like"/>
    <property type="match status" value="1"/>
</dbReference>
<dbReference type="InterPro" id="IPR036388">
    <property type="entry name" value="WH-like_DNA-bd_sf"/>
</dbReference>
<dbReference type="GO" id="GO:0003677">
    <property type="term" value="F:DNA binding"/>
    <property type="evidence" value="ECO:0007669"/>
    <property type="project" value="UniProtKB-KW"/>
</dbReference>
<keyword evidence="3" id="KW-0804">Transcription</keyword>
<evidence type="ECO:0000259" key="4">
    <source>
        <dbReference type="PROSITE" id="PS50043"/>
    </source>
</evidence>
<dbReference type="PANTHER" id="PTHR44688:SF16">
    <property type="entry name" value="DNA-BINDING TRANSCRIPTIONAL ACTIVATOR DEVR_DOSR"/>
    <property type="match status" value="1"/>
</dbReference>
<dbReference type="Pfam" id="PF00196">
    <property type="entry name" value="GerE"/>
    <property type="match status" value="1"/>
</dbReference>
<gene>
    <name evidence="5" type="ORF">D4739_11340</name>
</gene>
<dbReference type="Proteomes" id="UP000276542">
    <property type="component" value="Unassembled WGS sequence"/>
</dbReference>
<name>A0A3A5HFK3_9ACTN</name>
<dbReference type="PRINTS" id="PR00038">
    <property type="entry name" value="HTHLUXR"/>
</dbReference>
<keyword evidence="2" id="KW-0238">DNA-binding</keyword>
<dbReference type="GO" id="GO:0006355">
    <property type="term" value="P:regulation of DNA-templated transcription"/>
    <property type="evidence" value="ECO:0007669"/>
    <property type="project" value="InterPro"/>
</dbReference>
<dbReference type="PROSITE" id="PS50043">
    <property type="entry name" value="HTH_LUXR_2"/>
    <property type="match status" value="1"/>
</dbReference>
<keyword evidence="1" id="KW-0805">Transcription regulation</keyword>
<dbReference type="InterPro" id="IPR029016">
    <property type="entry name" value="GAF-like_dom_sf"/>
</dbReference>
<dbReference type="Gene3D" id="3.30.450.40">
    <property type="match status" value="1"/>
</dbReference>
<dbReference type="InterPro" id="IPR003018">
    <property type="entry name" value="GAF"/>
</dbReference>